<protein>
    <submittedName>
        <fullName evidence="2">IS21 family transposase</fullName>
    </submittedName>
</protein>
<feature type="domain" description="Transposase for insertion sequence element IS21-like C-terminal" evidence="1">
    <location>
        <begin position="2"/>
        <end position="52"/>
    </location>
</feature>
<keyword evidence="3" id="KW-1185">Reference proteome</keyword>
<proteinExistence type="predicted"/>
<reference evidence="2 3" key="1">
    <citation type="submission" date="2024-04" db="EMBL/GenBank/DDBJ databases">
        <title>Genome sequencing and metabolic network reconstruction of aminoacids and betaine degradation by Anoxynatronum sibiricum.</title>
        <authorList>
            <person name="Detkova E.N."/>
            <person name="Boltjanskaja Y.V."/>
            <person name="Mardanov A.V."/>
            <person name="Kevbrin V."/>
        </authorList>
    </citation>
    <scope>NUCLEOTIDE SEQUENCE [LARGE SCALE GENOMIC DNA]</scope>
    <source>
        <strain evidence="2 3">Z-7981</strain>
    </source>
</reference>
<dbReference type="InterPro" id="IPR054353">
    <property type="entry name" value="IstA-like_C"/>
</dbReference>
<dbReference type="EMBL" id="JBCITM010000098">
    <property type="protein sequence ID" value="MEN1762336.1"/>
    <property type="molecule type" value="Genomic_DNA"/>
</dbReference>
<dbReference type="Pfam" id="PF22483">
    <property type="entry name" value="Mu-transpos_C_2"/>
    <property type="match status" value="1"/>
</dbReference>
<evidence type="ECO:0000313" key="2">
    <source>
        <dbReference type="EMBL" id="MEN1762336.1"/>
    </source>
</evidence>
<evidence type="ECO:0000259" key="1">
    <source>
        <dbReference type="Pfam" id="PF22483"/>
    </source>
</evidence>
<sequence>STVQFDRNRYSVPVELVGRQISVKAYGNHIACYHNAEKVAHHTRSYGRSDTFFQLEHYLPLLEQKPRSVYHSKPVRKSAAVELL</sequence>
<name>A0ABU9VYV9_9CLOT</name>
<evidence type="ECO:0000313" key="3">
    <source>
        <dbReference type="Proteomes" id="UP001407405"/>
    </source>
</evidence>
<feature type="non-terminal residue" evidence="2">
    <location>
        <position position="1"/>
    </location>
</feature>
<feature type="non-terminal residue" evidence="2">
    <location>
        <position position="84"/>
    </location>
</feature>
<dbReference type="Proteomes" id="UP001407405">
    <property type="component" value="Unassembled WGS sequence"/>
</dbReference>
<dbReference type="RefSeq" id="WP_425499443.1">
    <property type="nucleotide sequence ID" value="NZ_JBCITM010000098.1"/>
</dbReference>
<comment type="caution">
    <text evidence="2">The sequence shown here is derived from an EMBL/GenBank/DDBJ whole genome shotgun (WGS) entry which is preliminary data.</text>
</comment>
<organism evidence="2 3">
    <name type="scientific">Anoxynatronum sibiricum</name>
    <dbReference type="NCBI Taxonomy" id="210623"/>
    <lineage>
        <taxon>Bacteria</taxon>
        <taxon>Bacillati</taxon>
        <taxon>Bacillota</taxon>
        <taxon>Clostridia</taxon>
        <taxon>Eubacteriales</taxon>
        <taxon>Clostridiaceae</taxon>
        <taxon>Anoxynatronum</taxon>
    </lineage>
</organism>
<gene>
    <name evidence="2" type="ORF">AAIG11_17940</name>
</gene>
<accession>A0ABU9VYV9</accession>